<dbReference type="EMBL" id="JAMDMJ010000008">
    <property type="protein sequence ID" value="MCY9595422.1"/>
    <property type="molecule type" value="Genomic_DNA"/>
</dbReference>
<evidence type="ECO:0000313" key="3">
    <source>
        <dbReference type="Proteomes" id="UP000288943"/>
    </source>
</evidence>
<accession>A0A410WSD0</accession>
<name>A0A410WSD0_9BACL</name>
<dbReference type="AlphaFoldDB" id="A0A410WSD0"/>
<keyword evidence="4" id="KW-1185">Reference proteome</keyword>
<reference evidence="2 3" key="1">
    <citation type="submission" date="2018-01" db="EMBL/GenBank/DDBJ databases">
        <title>The whole genome sequencing and assembly of Paenibacillus chitinolyticus KCCM 41400 strain.</title>
        <authorList>
            <person name="Kim J.-Y."/>
            <person name="Park M.-K."/>
            <person name="Lee Y.-J."/>
            <person name="Yi H."/>
            <person name="Bahn Y.-S."/>
            <person name="Kim J.F."/>
            <person name="Lee D.-W."/>
        </authorList>
    </citation>
    <scope>NUCLEOTIDE SEQUENCE [LARGE SCALE GENOMIC DNA]</scope>
    <source>
        <strain evidence="2 3">KCCM 41400</strain>
    </source>
</reference>
<gene>
    <name evidence="1" type="ORF">M5X16_06545</name>
    <name evidence="2" type="ORF">PC41400_05775</name>
</gene>
<dbReference type="KEGG" id="pchi:PC41400_05775"/>
<proteinExistence type="predicted"/>
<reference evidence="1 4" key="2">
    <citation type="submission" date="2022-05" db="EMBL/GenBank/DDBJ databases">
        <title>Genome Sequencing of Bee-Associated Microbes.</title>
        <authorList>
            <person name="Dunlap C."/>
        </authorList>
    </citation>
    <scope>NUCLEOTIDE SEQUENCE [LARGE SCALE GENOMIC DNA]</scope>
    <source>
        <strain evidence="1 4">NRRL B-23120</strain>
    </source>
</reference>
<dbReference type="Proteomes" id="UP000288943">
    <property type="component" value="Chromosome"/>
</dbReference>
<evidence type="ECO:0000313" key="1">
    <source>
        <dbReference type="EMBL" id="MCY9595422.1"/>
    </source>
</evidence>
<organism evidence="2 3">
    <name type="scientific">Paenibacillus chitinolyticus</name>
    <dbReference type="NCBI Taxonomy" id="79263"/>
    <lineage>
        <taxon>Bacteria</taxon>
        <taxon>Bacillati</taxon>
        <taxon>Bacillota</taxon>
        <taxon>Bacilli</taxon>
        <taxon>Bacillales</taxon>
        <taxon>Paenibacillaceae</taxon>
        <taxon>Paenibacillus</taxon>
    </lineage>
</organism>
<evidence type="ECO:0000313" key="4">
    <source>
        <dbReference type="Proteomes" id="UP001527202"/>
    </source>
</evidence>
<evidence type="ECO:0000313" key="2">
    <source>
        <dbReference type="EMBL" id="QAV17197.1"/>
    </source>
</evidence>
<protein>
    <submittedName>
        <fullName evidence="2">Uncharacterized protein</fullName>
    </submittedName>
</protein>
<dbReference type="EMBL" id="CP026520">
    <property type="protein sequence ID" value="QAV17197.1"/>
    <property type="molecule type" value="Genomic_DNA"/>
</dbReference>
<dbReference type="Proteomes" id="UP001527202">
    <property type="component" value="Unassembled WGS sequence"/>
</dbReference>
<sequence length="107" mass="11471">MNARPCSARFKRAGLGTEPQVAGSRPCALRSAGARQHAVDHRHVRPSTALLGASRSTESEACCVKAPYAKLPRIVRLHIGRLYIGRLALAMCDAAPPGRVRLLTSDT</sequence>
<dbReference type="RefSeq" id="WP_042229799.1">
    <property type="nucleotide sequence ID" value="NZ_JAMDMJ010000008.1"/>
</dbReference>